<sequence>MADRQVVEHGAEVNACGAGEGKRFSSAIGSAGLSPATVTRLEAVAA</sequence>
<reference evidence="1" key="1">
    <citation type="submission" date="2020-01" db="EMBL/GenBank/DDBJ databases">
        <title>Insect and environment-associated Actinomycetes.</title>
        <authorList>
            <person name="Currrie C."/>
            <person name="Chevrette M."/>
            <person name="Carlson C."/>
            <person name="Stubbendieck R."/>
            <person name="Wendt-Pienkowski E."/>
        </authorList>
    </citation>
    <scope>NUCLEOTIDE SEQUENCE</scope>
    <source>
        <strain evidence="1">SID7499</strain>
    </source>
</reference>
<name>A0A6G3WRJ9_9ACTN</name>
<accession>A0A6G3WRJ9</accession>
<comment type="caution">
    <text evidence="1">The sequence shown here is derived from an EMBL/GenBank/DDBJ whole genome shotgun (WGS) entry which is preliminary data.</text>
</comment>
<dbReference type="AlphaFoldDB" id="A0A6G3WRJ9"/>
<evidence type="ECO:0000313" key="1">
    <source>
        <dbReference type="EMBL" id="NEE08084.1"/>
    </source>
</evidence>
<organism evidence="1">
    <name type="scientific">Streptomyces sp. SID7499</name>
    <dbReference type="NCBI Taxonomy" id="2706086"/>
    <lineage>
        <taxon>Bacteria</taxon>
        <taxon>Bacillati</taxon>
        <taxon>Actinomycetota</taxon>
        <taxon>Actinomycetes</taxon>
        <taxon>Kitasatosporales</taxon>
        <taxon>Streptomycetaceae</taxon>
        <taxon>Streptomyces</taxon>
    </lineage>
</organism>
<protein>
    <submittedName>
        <fullName evidence="1">Uncharacterized protein</fullName>
    </submittedName>
</protein>
<dbReference type="EMBL" id="JAAGMN010001670">
    <property type="protein sequence ID" value="NEE08084.1"/>
    <property type="molecule type" value="Genomic_DNA"/>
</dbReference>
<proteinExistence type="predicted"/>
<gene>
    <name evidence="1" type="ORF">G3M58_16665</name>
</gene>